<gene>
    <name evidence="2" type="ORF">I6J18_03500</name>
</gene>
<dbReference type="PANTHER" id="PTHR42951:SF4">
    <property type="entry name" value="ACYL-COENZYME A THIOESTERASE MBLAC2"/>
    <property type="match status" value="1"/>
</dbReference>
<dbReference type="RefSeq" id="WP_040372900.1">
    <property type="nucleotide sequence ID" value="NZ_CP068053.1"/>
</dbReference>
<dbReference type="SMART" id="SM00849">
    <property type="entry name" value="Lactamase_B"/>
    <property type="match status" value="1"/>
</dbReference>
<feature type="domain" description="Metallo-beta-lactamase" evidence="1">
    <location>
        <begin position="22"/>
        <end position="221"/>
    </location>
</feature>
<reference evidence="2 3" key="1">
    <citation type="submission" date="2021-01" db="EMBL/GenBank/DDBJ databases">
        <title>FDA dAtabase for Regulatory Grade micrObial Sequences (FDA-ARGOS): Supporting development and validation of Infectious Disease Dx tests.</title>
        <authorList>
            <person name="Nelson B."/>
            <person name="Plummer A."/>
            <person name="Tallon L."/>
            <person name="Sadzewicz L."/>
            <person name="Zhao X."/>
            <person name="Boylan J."/>
            <person name="Ott S."/>
            <person name="Bowen H."/>
            <person name="Vavikolanu K."/>
            <person name="Mehta A."/>
            <person name="Aluvathingal J."/>
            <person name="Nadendla S."/>
            <person name="Myers T."/>
            <person name="Yan Y."/>
            <person name="Sichtig H."/>
        </authorList>
    </citation>
    <scope>NUCLEOTIDE SEQUENCE [LARGE SCALE GENOMIC DNA]</scope>
    <source>
        <strain evidence="2 3">FDAARGOS_1161</strain>
    </source>
</reference>
<proteinExistence type="predicted"/>
<dbReference type="PANTHER" id="PTHR42951">
    <property type="entry name" value="METALLO-BETA-LACTAMASE DOMAIN-CONTAINING"/>
    <property type="match status" value="1"/>
</dbReference>
<protein>
    <submittedName>
        <fullName evidence="2">MBL fold metallo-hydrolase</fullName>
    </submittedName>
</protein>
<dbReference type="Proteomes" id="UP000595254">
    <property type="component" value="Chromosome"/>
</dbReference>
<dbReference type="SUPFAM" id="SSF56281">
    <property type="entry name" value="Metallo-hydrolase/oxidoreductase"/>
    <property type="match status" value="1"/>
</dbReference>
<dbReference type="InterPro" id="IPR050855">
    <property type="entry name" value="NDM-1-like"/>
</dbReference>
<keyword evidence="3" id="KW-1185">Reference proteome</keyword>
<dbReference type="Gene3D" id="3.60.15.10">
    <property type="entry name" value="Ribonuclease Z/Hydroxyacylglutathione hydrolase-like"/>
    <property type="match status" value="1"/>
</dbReference>
<dbReference type="InterPro" id="IPR001279">
    <property type="entry name" value="Metallo-B-lactamas"/>
</dbReference>
<organism evidence="2 3">
    <name type="scientific">Peribacillus psychrosaccharolyticus</name>
    <name type="common">Bacillus psychrosaccharolyticus</name>
    <dbReference type="NCBI Taxonomy" id="1407"/>
    <lineage>
        <taxon>Bacteria</taxon>
        <taxon>Bacillati</taxon>
        <taxon>Bacillota</taxon>
        <taxon>Bacilli</taxon>
        <taxon>Bacillales</taxon>
        <taxon>Bacillaceae</taxon>
        <taxon>Peribacillus</taxon>
    </lineage>
</organism>
<accession>A0A974NNT5</accession>
<name>A0A974NNT5_PERPY</name>
<sequence length="284" mass="32371">MQTLQRLSKHIVYLTPVQETDRPVLGAVTGNTRTLVIDAGNSVEHARLFHDELKKEMIKPDYLVLTHSHWDHVFGLEAVQEPVLCQVDTYSNIQMLQKLTWDDIALDQRVLAGTEIAFCADAIKKEFSEKPRNICLPLPDIRFEKGMTVDLGGVTCVIEHIGGDHAGDSCLIYIPEEKVLFLGDCLYANMYAEKWQFTSKEVLRLLTEIEKYDANTYILSHHPHPCTKKEMEHEFKRMKTCAELVISCQGDTIAIQQELTRKLNRDLTEDEIETVGFFVNGYSG</sequence>
<dbReference type="EMBL" id="CP068053">
    <property type="protein sequence ID" value="QQT00983.1"/>
    <property type="molecule type" value="Genomic_DNA"/>
</dbReference>
<evidence type="ECO:0000313" key="2">
    <source>
        <dbReference type="EMBL" id="QQT00983.1"/>
    </source>
</evidence>
<dbReference type="Pfam" id="PF00753">
    <property type="entry name" value="Lactamase_B"/>
    <property type="match status" value="1"/>
</dbReference>
<dbReference type="InterPro" id="IPR036866">
    <property type="entry name" value="RibonucZ/Hydroxyglut_hydro"/>
</dbReference>
<evidence type="ECO:0000313" key="3">
    <source>
        <dbReference type="Proteomes" id="UP000595254"/>
    </source>
</evidence>
<dbReference type="KEGG" id="ppsr:I6J18_03500"/>
<evidence type="ECO:0000259" key="1">
    <source>
        <dbReference type="SMART" id="SM00849"/>
    </source>
</evidence>
<dbReference type="AlphaFoldDB" id="A0A974NNT5"/>